<dbReference type="Pfam" id="PF05359">
    <property type="entry name" value="DUF748"/>
    <property type="match status" value="1"/>
</dbReference>
<evidence type="ECO:0000313" key="1">
    <source>
        <dbReference type="EMBL" id="MBI2679360.1"/>
    </source>
</evidence>
<dbReference type="AlphaFoldDB" id="A0A932ERY9"/>
<evidence type="ECO:0000313" key="2">
    <source>
        <dbReference type="Proteomes" id="UP000779809"/>
    </source>
</evidence>
<dbReference type="PANTHER" id="PTHR30441">
    <property type="entry name" value="DUF748 DOMAIN-CONTAINING PROTEIN"/>
    <property type="match status" value="1"/>
</dbReference>
<dbReference type="EMBL" id="JACPNR010000014">
    <property type="protein sequence ID" value="MBI2679360.1"/>
    <property type="molecule type" value="Genomic_DNA"/>
</dbReference>
<dbReference type="InterPro" id="IPR052894">
    <property type="entry name" value="AsmA-related"/>
</dbReference>
<dbReference type="PANTHER" id="PTHR30441:SF8">
    <property type="entry name" value="DUF748 DOMAIN-CONTAINING PROTEIN"/>
    <property type="match status" value="1"/>
</dbReference>
<dbReference type="Proteomes" id="UP000779809">
    <property type="component" value="Unassembled WGS sequence"/>
</dbReference>
<gene>
    <name evidence="1" type="ORF">HYX28_11315</name>
</gene>
<protein>
    <submittedName>
        <fullName evidence="1">AsmA family protein</fullName>
    </submittedName>
</protein>
<dbReference type="InterPro" id="IPR008023">
    <property type="entry name" value="DUF748"/>
</dbReference>
<proteinExistence type="predicted"/>
<reference evidence="1" key="1">
    <citation type="submission" date="2020-07" db="EMBL/GenBank/DDBJ databases">
        <title>Huge and variable diversity of episymbiotic CPR bacteria and DPANN archaea in groundwater ecosystems.</title>
        <authorList>
            <person name="He C.Y."/>
            <person name="Keren R."/>
            <person name="Whittaker M."/>
            <person name="Farag I.F."/>
            <person name="Doudna J."/>
            <person name="Cate J.H.D."/>
            <person name="Banfield J.F."/>
        </authorList>
    </citation>
    <scope>NUCLEOTIDE SEQUENCE</scope>
    <source>
        <strain evidence="1">NC_groundwater_580_Pr5_B-0.1um_64_19</strain>
    </source>
</reference>
<accession>A0A932ERY9</accession>
<comment type="caution">
    <text evidence="1">The sequence shown here is derived from an EMBL/GenBank/DDBJ whole genome shotgun (WGS) entry which is preliminary data.</text>
</comment>
<organism evidence="1 2">
    <name type="scientific">Candidatus Korobacter versatilis</name>
    <dbReference type="NCBI Taxonomy" id="658062"/>
    <lineage>
        <taxon>Bacteria</taxon>
        <taxon>Pseudomonadati</taxon>
        <taxon>Acidobacteriota</taxon>
        <taxon>Terriglobia</taxon>
        <taxon>Terriglobales</taxon>
        <taxon>Candidatus Korobacteraceae</taxon>
        <taxon>Candidatus Korobacter</taxon>
    </lineage>
</organism>
<name>A0A932ERY9_9BACT</name>
<sequence>MFPRSKRARVVAAMGVAILLGIFVPPLVTANRLKGRIAGAISNALGRKASFGEIHLRLLPQPGFDITNFIVEDDPAFGPEPMLRADEVTAYLRLTSLWQGRLEVAQLSLKNPSLNLVRNERDEWNLAGPLEHASQAQNAPTAKRRPEARLRFPYIEASDGRINFKSGQEKKSFAFSEADFALWLASENEWRMRLEARPIRTDANLSDTGTVRLEGSAVRGATLNDTALHFDFEWEKAQLGNLTQLVWGRDRGWRGALDVDGSISGTPRELLLSARARVGEFHRYDIIVPDTLNLDARCTAHYLGDTQTLSNIDCHLPAGNGEIAARGMVAGIFVEGAGERRWELSVSATDVPMPELVRFARHTKKDIPADLAATGDVDAAFTYRTAAAIAAAAKPGLKTRAKASAQDVPASTHNVWTGGGASSTLRISANALSQPLEAGPVRFVLGPMPDLLSAPAAASPFHRKQAAAAADAPASARLTFEPFTIALGATTPVTVEGRLDRSAYAFTVRGDTDLRRLLAVATVLGLRPPQMDAAGSAHLDLALGGDWKGFAPPLVTGSVQLRGVSAEIKGVNAPVQLNSAQVVFSGNGVDAVGLSTSFTGSSVMFQGSVHVPRGCSTLLACAVRFELTSPVLNLDDLNRLLNPRFAAQPWYRFFVGSTPTTGLRRLQASGTIGTPRLVVKSVIANRFFAFVGMKDGRVTLKDVNAEVFGGKHSGTWTADFSGNTPVYTGEGSVEKADVAHLAAVMRDSWGAGVLTTAYKFSASGDTAADFAGSSIAELRFDWRNGMLRHVSLHGTQPLRIKSFTGTVDLRDARLTFPEGRMETPEGIYTVSGSSTFARAIDFKLAGTPRSYTVTGTLERPRVVTPPDTEAVLKQ</sequence>
<dbReference type="GO" id="GO:0005886">
    <property type="term" value="C:plasma membrane"/>
    <property type="evidence" value="ECO:0007669"/>
    <property type="project" value="TreeGrafter"/>
</dbReference>
<dbReference type="GO" id="GO:0090313">
    <property type="term" value="P:regulation of protein targeting to membrane"/>
    <property type="evidence" value="ECO:0007669"/>
    <property type="project" value="TreeGrafter"/>
</dbReference>